<reference evidence="1" key="1">
    <citation type="submission" date="2020-07" db="EMBL/GenBank/DDBJ databases">
        <title>The High-quality genome of the commercially important snow crab, Chionoecetes opilio.</title>
        <authorList>
            <person name="Jeong J.-H."/>
            <person name="Ryu S."/>
        </authorList>
    </citation>
    <scope>NUCLEOTIDE SEQUENCE</scope>
    <source>
        <strain evidence="1">MADBK_172401_WGS</strain>
        <tissue evidence="1">Digestive gland</tissue>
    </source>
</reference>
<evidence type="ECO:0000313" key="1">
    <source>
        <dbReference type="EMBL" id="KAG0699485.1"/>
    </source>
</evidence>
<name>A0A8J8WC27_CHIOP</name>
<organism evidence="1 2">
    <name type="scientific">Chionoecetes opilio</name>
    <name type="common">Atlantic snow crab</name>
    <name type="synonym">Cancer opilio</name>
    <dbReference type="NCBI Taxonomy" id="41210"/>
    <lineage>
        <taxon>Eukaryota</taxon>
        <taxon>Metazoa</taxon>
        <taxon>Ecdysozoa</taxon>
        <taxon>Arthropoda</taxon>
        <taxon>Crustacea</taxon>
        <taxon>Multicrustacea</taxon>
        <taxon>Malacostraca</taxon>
        <taxon>Eumalacostraca</taxon>
        <taxon>Eucarida</taxon>
        <taxon>Decapoda</taxon>
        <taxon>Pleocyemata</taxon>
        <taxon>Brachyura</taxon>
        <taxon>Eubrachyura</taxon>
        <taxon>Majoidea</taxon>
        <taxon>Majidae</taxon>
        <taxon>Chionoecetes</taxon>
    </lineage>
</organism>
<comment type="caution">
    <text evidence="1">The sequence shown here is derived from an EMBL/GenBank/DDBJ whole genome shotgun (WGS) entry which is preliminary data.</text>
</comment>
<evidence type="ECO:0000313" key="2">
    <source>
        <dbReference type="Proteomes" id="UP000770661"/>
    </source>
</evidence>
<protein>
    <submittedName>
        <fullName evidence="1">Uncharacterized protein</fullName>
    </submittedName>
</protein>
<proteinExistence type="predicted"/>
<accession>A0A8J8WC27</accession>
<dbReference type="AlphaFoldDB" id="A0A8J8WC27"/>
<dbReference type="EMBL" id="JACEEZ010025581">
    <property type="protein sequence ID" value="KAG0699485.1"/>
    <property type="molecule type" value="Genomic_DNA"/>
</dbReference>
<dbReference type="Proteomes" id="UP000770661">
    <property type="component" value="Unassembled WGS sequence"/>
</dbReference>
<gene>
    <name evidence="1" type="ORF">GWK47_025796</name>
</gene>
<sequence>MVALVQARPVNSNSMTGCLINTFEVSAPSEVPVLAYISEASPAVVAVLYTDHNDADVRDAVTLTNTMAEHSKVRDRKSTKIPKFLSRQIPEGWNTFTLVVADGNLTIKLVLSEEDHVDLYTLALKDTVRKMHVEGNVSSCHQVSPEWHVKVGKEVTLLLQPKDRCFDQWVKVSPRGSAAPYVTFPTSRNTKTPIPADTTLRVAIRLRGTHALLRLFMHGDDDDDGKEIVSISVPVALPLFMVVGCRDGGDGGGGDDGDNGVHLRLMLSRPQPDKNFTAMNSVSPDTASAWITGQVQGPRSGPSQVPWEDLGIQVTYNTEDIIKEVSVTLSVDVKMQEVLDKLKQHATIEKIEAKVPEPEKFFPNSEQILRLPDGLKVNLSVSCCKEGDPVELCKVIAGLQPDNGYSNIDLRGCDMMAENWLKLQKLMDVEVKVKGRVIPPLDPVPEEERRLIQEPLPLDAVPEEERRLIQEPLPLDAVPEEERRLIQEPLPLDAVPEEERRLIQEPLPLDAVPEEERRLIQEPLPIDAVPEEERRLIQEPLPLDAVPEEERRLIQEPLPLNACPRRSVD</sequence>
<keyword evidence="2" id="KW-1185">Reference proteome</keyword>